<proteinExistence type="predicted"/>
<name>A0A127PN97_9BURK</name>
<dbReference type="AlphaFoldDB" id="A0A127PN97"/>
<accession>A0A127PN97</accession>
<evidence type="ECO:0000313" key="1">
    <source>
        <dbReference type="EMBL" id="AMP09158.1"/>
    </source>
</evidence>
<dbReference type="EMBL" id="CP013235">
    <property type="protein sequence ID" value="AMP09158.1"/>
    <property type="molecule type" value="Genomic_DNA"/>
</dbReference>
<evidence type="ECO:0000313" key="2">
    <source>
        <dbReference type="Proteomes" id="UP000071778"/>
    </source>
</evidence>
<keyword evidence="2" id="KW-1185">Reference proteome</keyword>
<gene>
    <name evidence="1" type="ORF">CAter282_1367</name>
</gene>
<reference evidence="1 2" key="1">
    <citation type="submission" date="2015-11" db="EMBL/GenBank/DDBJ databases">
        <title>Exploring the genomic traits of fungus-feeding bacterial genus Collimonas.</title>
        <authorList>
            <person name="Song C."/>
            <person name="Schmidt R."/>
            <person name="de Jager V."/>
            <person name="Krzyzanowska D."/>
            <person name="Jongedijk E."/>
            <person name="Cankar K."/>
            <person name="Beekwilder J."/>
            <person name="van Veen A."/>
            <person name="de Boer W."/>
            <person name="van Veen J.A."/>
            <person name="Garbeva P."/>
        </authorList>
    </citation>
    <scope>NUCLEOTIDE SEQUENCE [LARGE SCALE GENOMIC DNA]</scope>
    <source>
        <strain evidence="1 2">Ter282</strain>
    </source>
</reference>
<dbReference type="Proteomes" id="UP000071778">
    <property type="component" value="Chromosome"/>
</dbReference>
<sequence>MHTPNGDSTSVLPNVLRVQVESVAEVEAHEIEQIGDRTEHVLTFRGGGLLGCTLIKRRRTIEVVMHNLGFEFDHQQGHLNVQSTLGIAPLRLQRAMCASCICDIMAHNIYKAFGTTTHVLQFCDGHDAEYAYNDRGEFINQSCEMTRRPPIDRDGNSPIRLFCGKKI</sequence>
<dbReference type="PATRIC" id="fig|279058.17.peg.1463"/>
<protein>
    <submittedName>
        <fullName evidence="1">Uncharacterized protein</fullName>
    </submittedName>
</protein>
<organism evidence="1 2">
    <name type="scientific">Collimonas arenae</name>
    <dbReference type="NCBI Taxonomy" id="279058"/>
    <lineage>
        <taxon>Bacteria</taxon>
        <taxon>Pseudomonadati</taxon>
        <taxon>Pseudomonadota</taxon>
        <taxon>Betaproteobacteria</taxon>
        <taxon>Burkholderiales</taxon>
        <taxon>Oxalobacteraceae</taxon>
        <taxon>Collimonas</taxon>
    </lineage>
</organism>